<dbReference type="Gene3D" id="2.60.40.10">
    <property type="entry name" value="Immunoglobulins"/>
    <property type="match status" value="1"/>
</dbReference>
<protein>
    <submittedName>
        <fullName evidence="1">Uncharacterized protein</fullName>
    </submittedName>
</protein>
<name>X1DN57_9ZZZZ</name>
<comment type="caution">
    <text evidence="1">The sequence shown here is derived from an EMBL/GenBank/DDBJ whole genome shotgun (WGS) entry which is preliminary data.</text>
</comment>
<accession>X1DN57</accession>
<dbReference type="InterPro" id="IPR013783">
    <property type="entry name" value="Ig-like_fold"/>
</dbReference>
<evidence type="ECO:0000313" key="1">
    <source>
        <dbReference type="EMBL" id="GAH09680.1"/>
    </source>
</evidence>
<proteinExistence type="predicted"/>
<dbReference type="EMBL" id="BART01031006">
    <property type="protein sequence ID" value="GAH09680.1"/>
    <property type="molecule type" value="Genomic_DNA"/>
</dbReference>
<feature type="non-terminal residue" evidence="1">
    <location>
        <position position="1"/>
    </location>
</feature>
<gene>
    <name evidence="1" type="ORF">S01H4_53966</name>
</gene>
<reference evidence="1" key="1">
    <citation type="journal article" date="2014" name="Front. Microbiol.">
        <title>High frequency of phylogenetically diverse reductive dehalogenase-homologous genes in deep subseafloor sedimentary metagenomes.</title>
        <authorList>
            <person name="Kawai M."/>
            <person name="Futagami T."/>
            <person name="Toyoda A."/>
            <person name="Takaki Y."/>
            <person name="Nishi S."/>
            <person name="Hori S."/>
            <person name="Arai W."/>
            <person name="Tsubouchi T."/>
            <person name="Morono Y."/>
            <person name="Uchiyama I."/>
            <person name="Ito T."/>
            <person name="Fujiyama A."/>
            <person name="Inagaki F."/>
            <person name="Takami H."/>
        </authorList>
    </citation>
    <scope>NUCLEOTIDE SEQUENCE</scope>
    <source>
        <strain evidence="1">Expedition CK06-06</strain>
    </source>
</reference>
<sequence>PDSTFYFVVRKMIPDEQGVLIDLLYPDSIVKEVDFNLLSHWHKNKLGVVAFVQDMETNQVLQAIVDKRITID</sequence>
<dbReference type="AlphaFoldDB" id="X1DN57"/>
<organism evidence="1">
    <name type="scientific">marine sediment metagenome</name>
    <dbReference type="NCBI Taxonomy" id="412755"/>
    <lineage>
        <taxon>unclassified sequences</taxon>
        <taxon>metagenomes</taxon>
        <taxon>ecological metagenomes</taxon>
    </lineage>
</organism>